<comment type="catalytic activity">
    <reaction evidence="68">
        <text>RNA(n) + a ribonucleoside 5'-triphosphate = RNA(n+1) + diphosphate</text>
        <dbReference type="Rhea" id="RHEA:21248"/>
        <dbReference type="Rhea" id="RHEA-COMP:14527"/>
        <dbReference type="Rhea" id="RHEA-COMP:17342"/>
        <dbReference type="ChEBI" id="CHEBI:33019"/>
        <dbReference type="ChEBI" id="CHEBI:61557"/>
        <dbReference type="ChEBI" id="CHEBI:140395"/>
        <dbReference type="EC" id="2.7.7.48"/>
    </reaction>
</comment>
<keyword evidence="28" id="KW-1161">Viral attachment to host cell</keyword>
<evidence type="ECO:0000256" key="16">
    <source>
        <dbReference type="ARBA" id="ARBA00022520"/>
    </source>
</evidence>
<keyword evidence="39" id="KW-1182">Viral ion channel</keyword>
<dbReference type="CDD" id="cd00205">
    <property type="entry name" value="rhv_like"/>
    <property type="match status" value="2"/>
</dbReference>
<accession>A0A2S1ZDM5</accession>
<feature type="domain" description="SF3 helicase" evidence="70">
    <location>
        <begin position="1205"/>
        <end position="1370"/>
    </location>
</feature>
<comment type="subunit">
    <text evidence="10">Homodimer; disulfide-linked.</text>
</comment>
<dbReference type="GO" id="GO:0039694">
    <property type="term" value="P:viral RNA genome replication"/>
    <property type="evidence" value="ECO:0007669"/>
    <property type="project" value="InterPro"/>
</dbReference>
<keyword evidence="25" id="KW-1143">T=pseudo3 icosahedral capsid protein</keyword>
<evidence type="ECO:0000256" key="4">
    <source>
        <dbReference type="ARBA" id="ARBA00004017"/>
    </source>
</evidence>
<evidence type="ECO:0000256" key="10">
    <source>
        <dbReference type="ARBA" id="ARBA00011748"/>
    </source>
</evidence>
<keyword evidence="41" id="KW-0406">Ion transport</keyword>
<keyword evidence="23" id="KW-0812">Transmembrane</keyword>
<evidence type="ECO:0000256" key="20">
    <source>
        <dbReference type="ARBA" id="ARBA00022632"/>
    </source>
</evidence>
<evidence type="ECO:0000256" key="9">
    <source>
        <dbReference type="ARBA" id="ARBA00006029"/>
    </source>
</evidence>
<evidence type="ECO:0000259" key="69">
    <source>
        <dbReference type="PROSITE" id="PS50507"/>
    </source>
</evidence>
<comment type="function">
    <text evidence="2">Acts as a primer for viral RNA replication and remains covalently bound to viral genomic RNA. VPg is uridylylated prior to priming replication into VPg-pUpU. The VPg-pUpU is then used as primer on the genomic RNA poly(A) by the RNA-dependent RNA polymerase to replicate the viral genome.</text>
</comment>
<evidence type="ECO:0000256" key="37">
    <source>
        <dbReference type="ARBA" id="ARBA00022986"/>
    </source>
</evidence>
<evidence type="ECO:0000256" key="55">
    <source>
        <dbReference type="ARBA" id="ARBA00045842"/>
    </source>
</evidence>
<comment type="function">
    <text evidence="1">Plays a role in the assembly of the 12 pentamers into an icosahedral structure. Has not been detected in mature virions, supposedly owing to its small size.</text>
</comment>
<evidence type="ECO:0000256" key="29">
    <source>
        <dbReference type="ARBA" id="ARBA00022806"/>
    </source>
</evidence>
<evidence type="ECO:0000256" key="57">
    <source>
        <dbReference type="ARBA" id="ARBA00046215"/>
    </source>
</evidence>
<dbReference type="GO" id="GO:0005524">
    <property type="term" value="F:ATP binding"/>
    <property type="evidence" value="ECO:0007669"/>
    <property type="project" value="UniProtKB-KW"/>
</dbReference>
<evidence type="ECO:0000256" key="21">
    <source>
        <dbReference type="ARBA" id="ARBA00022670"/>
    </source>
</evidence>
<comment type="function">
    <text evidence="55">Capsid proteins VP1, VP2, and VP3 form a closed capsid enclosing the viral positive strand RNA genome. All these proteins contain a beta-sheet structure called beta-barrel jelly roll. Together they form an icosahedral capsid (T=3) composed of 60 copies of each VP1, VP2, and VP3, with a diameter of approximately 300 Angstroms. VP1 is situated at the 12 fivefold axes, whereas VP2 and VP3 are located at the quasi-sixfold axes. The naked capsid interacts with the host receptor HAVCR1 to provide virion attachment to and probably entry into the target cell.</text>
</comment>
<keyword evidence="45" id="KW-1035">Host cytoplasm</keyword>
<evidence type="ECO:0000256" key="67">
    <source>
        <dbReference type="ARBA" id="ARBA00047631"/>
    </source>
</evidence>
<keyword evidence="27" id="KW-0378">Hydrolase</keyword>
<comment type="subunit">
    <text evidence="60">Homodimer. Homomultimer; probably interacts with membranes in a multimeric form. Seems to assemble into amyloid-like fibers.</text>
</comment>
<evidence type="ECO:0000256" key="66">
    <source>
        <dbReference type="ARBA" id="ARBA00047164"/>
    </source>
</evidence>
<evidence type="ECO:0000256" key="64">
    <source>
        <dbReference type="ARBA" id="ARBA00047134"/>
    </source>
</evidence>
<dbReference type="InterPro" id="IPR001205">
    <property type="entry name" value="RNA-dir_pol_C"/>
</dbReference>
<dbReference type="GO" id="GO:0005198">
    <property type="term" value="F:structural molecule activity"/>
    <property type="evidence" value="ECO:0007669"/>
    <property type="project" value="InterPro"/>
</dbReference>
<keyword evidence="44" id="KW-1015">Disulfide bond</keyword>
<reference evidence="72" key="1">
    <citation type="submission" date="2017-10" db="EMBL/GenBank/DDBJ databases">
        <authorList>
            <person name="Banno H."/>
            <person name="Chua N.-H."/>
        </authorList>
    </citation>
    <scope>NUCLEOTIDE SEQUENCE</scope>
</reference>
<organism evidence="72">
    <name type="scientific">Didelphis aurita hepatitis A virus</name>
    <dbReference type="NCBI Taxonomy" id="2200757"/>
    <lineage>
        <taxon>Viruses</taxon>
        <taxon>Riboviria</taxon>
        <taxon>Orthornavirae</taxon>
        <taxon>Pisuviricota</taxon>
        <taxon>Pisoniviricetes</taxon>
        <taxon>Picornavirales</taxon>
        <taxon>Picornaviridae</taxon>
        <taxon>Heptrevirinae</taxon>
        <taxon>Hepatovirus</taxon>
        <taxon>Hepatovirus ahepa</taxon>
        <taxon>Hepatovirus A</taxon>
    </lineage>
</organism>
<evidence type="ECO:0000256" key="33">
    <source>
        <dbReference type="ARBA" id="ARBA00022870"/>
    </source>
</evidence>
<evidence type="ECO:0000256" key="48">
    <source>
        <dbReference type="ARBA" id="ARBA00023296"/>
    </source>
</evidence>
<keyword evidence="35" id="KW-0693">Viral RNA replication</keyword>
<comment type="function">
    <text evidence="57">Cysteine protease that generates mature viral proteins from the precursor polyprotein. In addition to its proteolytic activity, it binds to viral RNA, and thus influences viral genome replication. RNA and substrate bind cooperatively to the protease. Cleaves IKBKG/NEMO to impair innate immune signaling. Cleaves host PABPC1 which may participate in the switch of viral translation to RNA synthesis.</text>
</comment>
<dbReference type="InterPro" id="IPR029053">
    <property type="entry name" value="Viral_coat"/>
</dbReference>
<keyword evidence="17" id="KW-0597">Phosphoprotein</keyword>
<dbReference type="InterPro" id="IPR014759">
    <property type="entry name" value="Helicase_SF3_ssRNA_vir"/>
</dbReference>
<dbReference type="Pfam" id="PF20758">
    <property type="entry name" value="2B_soluble"/>
    <property type="match status" value="1"/>
</dbReference>
<evidence type="ECO:0000256" key="32">
    <source>
        <dbReference type="ARBA" id="ARBA00022844"/>
    </source>
</evidence>
<comment type="subunit">
    <text evidence="62">Interacts with human MAVS.</text>
</comment>
<evidence type="ECO:0000256" key="25">
    <source>
        <dbReference type="ARBA" id="ARBA00022706"/>
    </source>
</evidence>
<dbReference type="GO" id="GO:0019062">
    <property type="term" value="P:virion attachment to host cell"/>
    <property type="evidence" value="ECO:0007669"/>
    <property type="project" value="UniProtKB-KW"/>
</dbReference>
<feature type="domain" description="RdRp catalytic" evidence="69">
    <location>
        <begin position="1977"/>
        <end position="2098"/>
    </location>
</feature>
<evidence type="ECO:0000256" key="24">
    <source>
        <dbReference type="ARBA" id="ARBA00022695"/>
    </source>
</evidence>
<keyword evidence="49" id="KW-0407">Ion channel</keyword>
<evidence type="ECO:0000256" key="1">
    <source>
        <dbReference type="ARBA" id="ARBA00002016"/>
    </source>
</evidence>
<dbReference type="GO" id="GO:0039545">
    <property type="term" value="P:symbiont-mediated suppression of host cytoplasmic pattern recognition receptor signaling pathway via inhibition of MAVS activity"/>
    <property type="evidence" value="ECO:0007669"/>
    <property type="project" value="UniProtKB-KW"/>
</dbReference>
<dbReference type="InterPro" id="IPR000605">
    <property type="entry name" value="Helicase_SF3_ssDNA/RNA_vir"/>
</dbReference>
<keyword evidence="47" id="KW-0899">Viral immunoevasion</keyword>
<evidence type="ECO:0000256" key="19">
    <source>
        <dbReference type="ARBA" id="ARBA00022581"/>
    </source>
</evidence>
<evidence type="ECO:0000256" key="56">
    <source>
        <dbReference type="ARBA" id="ARBA00045872"/>
    </source>
</evidence>
<comment type="function">
    <text evidence="4">Affects membrane integrity and causes an increase in membrane permeability.</text>
</comment>
<dbReference type="InterPro" id="IPR001676">
    <property type="entry name" value="Picornavirus_capsid"/>
</dbReference>
<dbReference type="GO" id="GO:0003724">
    <property type="term" value="F:RNA helicase activity"/>
    <property type="evidence" value="ECO:0007669"/>
    <property type="project" value="InterPro"/>
</dbReference>
<evidence type="ECO:0000256" key="58">
    <source>
        <dbReference type="ARBA" id="ARBA00046565"/>
    </source>
</evidence>
<dbReference type="InterPro" id="IPR044067">
    <property type="entry name" value="PCV_3C_PRO"/>
</dbReference>
<keyword evidence="38" id="KW-1133">Transmembrane helix</keyword>
<evidence type="ECO:0000256" key="38">
    <source>
        <dbReference type="ARBA" id="ARBA00022989"/>
    </source>
</evidence>
<keyword evidence="22" id="KW-0808">Transferase</keyword>
<keyword evidence="46" id="KW-0922">Interferon antiviral system evasion</keyword>
<dbReference type="Gene3D" id="2.40.10.10">
    <property type="entry name" value="Trypsin-like serine proteases"/>
    <property type="match status" value="2"/>
</dbReference>
<evidence type="ECO:0000256" key="12">
    <source>
        <dbReference type="ARBA" id="ARBA00022448"/>
    </source>
</evidence>
<dbReference type="GO" id="GO:0006508">
    <property type="term" value="P:proteolysis"/>
    <property type="evidence" value="ECO:0007669"/>
    <property type="project" value="UniProtKB-KW"/>
</dbReference>
<dbReference type="InterPro" id="IPR043128">
    <property type="entry name" value="Rev_trsase/Diguanyl_cyclase"/>
</dbReference>
<dbReference type="Gene3D" id="2.60.120.20">
    <property type="match status" value="3"/>
</dbReference>
<dbReference type="Gene3D" id="3.30.70.270">
    <property type="match status" value="1"/>
</dbReference>
<evidence type="ECO:0000256" key="30">
    <source>
        <dbReference type="ARBA" id="ARBA00022807"/>
    </source>
</evidence>
<dbReference type="Pfam" id="PF00073">
    <property type="entry name" value="Rhv"/>
    <property type="match status" value="2"/>
</dbReference>
<keyword evidence="37" id="KW-1097">Inhibition of host MAVS by virus</keyword>
<evidence type="ECO:0000256" key="45">
    <source>
        <dbReference type="ARBA" id="ARBA00023200"/>
    </source>
</evidence>
<comment type="catalytic activity">
    <reaction evidence="67">
        <text>a ribonucleoside 5'-triphosphate + H2O = a ribonucleoside 5'-diphosphate + phosphate + H(+)</text>
        <dbReference type="Rhea" id="RHEA:23680"/>
        <dbReference type="ChEBI" id="CHEBI:15377"/>
        <dbReference type="ChEBI" id="CHEBI:15378"/>
        <dbReference type="ChEBI" id="CHEBI:43474"/>
        <dbReference type="ChEBI" id="CHEBI:57930"/>
        <dbReference type="ChEBI" id="CHEBI:61557"/>
        <dbReference type="EC" id="3.6.1.15"/>
    </reaction>
</comment>
<comment type="subcellular location">
    <subcellularLocation>
        <location evidence="5">Host cytoplasmic vesicle membrane</location>
        <topology evidence="5">Peripheral membrane protein</topology>
        <orientation evidence="5">Cytoplasmic side</orientation>
    </subcellularLocation>
    <subcellularLocation>
        <location evidence="8">Host endosome</location>
        <location evidence="8">Host multivesicular body</location>
    </subcellularLocation>
    <subcellularLocation>
        <location evidence="7">Host mitochondrion outer membrane</location>
        <topology evidence="7">Single-pass membrane protein</topology>
    </subcellularLocation>
    <subcellularLocation>
        <location evidence="6">Virion</location>
    </subcellularLocation>
</comment>
<evidence type="ECO:0000256" key="53">
    <source>
        <dbReference type="ARBA" id="ARBA00045500"/>
    </source>
</evidence>
<evidence type="ECO:0000256" key="62">
    <source>
        <dbReference type="ARBA" id="ARBA00046826"/>
    </source>
</evidence>
<keyword evidence="31" id="KW-0067">ATP-binding</keyword>
<evidence type="ECO:0000259" key="70">
    <source>
        <dbReference type="PROSITE" id="PS51218"/>
    </source>
</evidence>
<dbReference type="GO" id="GO:0044162">
    <property type="term" value="C:host cell cytoplasmic vesicle membrane"/>
    <property type="evidence" value="ECO:0007669"/>
    <property type="project" value="UniProtKB-SubCell"/>
</dbReference>
<evidence type="ECO:0000256" key="34">
    <source>
        <dbReference type="ARBA" id="ARBA00022884"/>
    </source>
</evidence>
<keyword evidence="26" id="KW-0547">Nucleotide-binding</keyword>
<evidence type="ECO:0000256" key="63">
    <source>
        <dbReference type="ARBA" id="ARBA00046923"/>
    </source>
</evidence>
<evidence type="ECO:0000313" key="72">
    <source>
        <dbReference type="EMBL" id="AWK22878.1"/>
    </source>
</evidence>
<dbReference type="GO" id="GO:0004197">
    <property type="term" value="F:cysteine-type endopeptidase activity"/>
    <property type="evidence" value="ECO:0007669"/>
    <property type="project" value="InterPro"/>
</dbReference>
<dbReference type="EMBL" id="MG181943">
    <property type="protein sequence ID" value="AWK22878.1"/>
    <property type="molecule type" value="Genomic_RNA"/>
</dbReference>
<evidence type="ECO:0000256" key="42">
    <source>
        <dbReference type="ARBA" id="ARBA00023136"/>
    </source>
</evidence>
<dbReference type="GO" id="GO:0039618">
    <property type="term" value="C:T=pseudo3 icosahedral viral capsid"/>
    <property type="evidence" value="ECO:0007669"/>
    <property type="project" value="UniProtKB-KW"/>
</dbReference>
<comment type="function">
    <text evidence="53">Precursor component of immature procapsids that corresponds to an extended form of the structural protein VP1. After maturation, possibly by the host Cathepsin L, the assembly signal 2A is cleaved to give rise to the mature VP1 protein.</text>
</comment>
<comment type="function">
    <text evidence="56">Interacts with the 3AB precursor and with RNA structures found at both the 5'- and 3'-termini of the viral genome. Disrupts TLR3 signaling by degrading the host adapter protein TICAM1/TRIF.</text>
</comment>
<evidence type="ECO:0000256" key="44">
    <source>
        <dbReference type="ARBA" id="ARBA00023157"/>
    </source>
</evidence>
<evidence type="ECO:0000256" key="52">
    <source>
        <dbReference type="ARBA" id="ARBA00045399"/>
    </source>
</evidence>
<sequence precursor="true">MNGIMALFQNIGEGLDKILSLADVEEEQMIQSVDRTAVAGASYFTSVDQSSVHSAEVGSHQKERIKTSVDLPGSKKTQGEKFFLIHTAEWQTTNALFHEVAKLDVVKLLYDEQYAVLGLLKYHTYARFGLEVQVQINPTPFQQGGLIAAMVPADQGYGSIASLPVYPHGLLNCNINNVVRIKVPFVYTRGAYNFRDPQYPVWELTIRVWSELNIGTGTTPYTSVNVLARFTDLELHGLTPIMTQMMRNEFRVSTTENVVNLSNYEDSRAKISIALDQEKWLEDSSEGGGIVITHFSTWTKIPTLATQFAFNSSATVGQQIKVIPVDPYYYQMLNTSPDQKCITALASICQMYCFWRGDIVFDFQVFPTKYHSGRLLFSFVPGNENMDVSKITLKRATTGPCALMDITGVQSTLRFRVPWISDTPYRVNRYTKASHIKGEYTAIGKVIVFCYNRLASPQNVAPHVRVNVYMSAINLECFAPIYHAMENTGTVAQAGDDMEFSTTETADQNVPDQEIGLTTPRDLKGKANVGKMDVAGIKPPVGAVTTIEDPILAKKVPETFPEVSPGKSRHTSDHMSLYKFMGRGHFLATWTFKADNMQYTLPLTLSASSDPPHGLPSTLRWFFNLFQLYRGPLDLTIVITGATDVDGLIWFTPTGLAVDTPWVEKASALSIDYKTSLGAVRFNTRRTGNIQVRLPWYSYLHAISGVLDGDGDKSDSTFGSVSVQIANYNRSDEYLSFSCYLSVTSESQFMFPRAPLNSNAMKTSTGVMARISEGDLESCVDEVRDESDLEFERNLESRRPVRFYKEARLELGKMQIRQALEDLRAKVCSQSGPISLFYCELDEPIDVSLRGVAMRPNTKRRFAFMYNECFYMLGESNGKNHKQVLTGKIVKAPGDMNWQPMSNVLIEDILAKLVKCPSWRSINFGEGILDFEKAVSKVYDKELAETTDLKEKDLIALLNFLHPKTVNVSDRLLGGSGIKEVVFESKHLIKECQSFLGSIKESLSSFMFGFKTSVAVEVVNFVLSLIKCGLLSYISQRLSDLGENGLCNLLRVLNIIDIGCSTISLGKVISHLLNQAFEWQTEERLLKLHTQGFSDWLKDVSTSITVFRGLKDAVKWIYSKVKEYYDLNYGERKAILEALKENQSKIEAAMEKADEFCLQQIQDVEKHEEYKRGVQMMQSLRTVHAMALVDPQLSKYLQPLRDVINRVYHKLRNLGAINQAVVTRSEPVVCYLHGKRGGGKSLTSLALATKICKQMGVDPKKNIYTKPIGSDYWDGYCGQLVCIIDDIGQSTDDEDWSDFCQLVSGCPMRLNMASLDEKGRHFSSPFIICTSNWSNPNPKTVYVKEAIDRRLHFKIEVKPVDFYKTPNSEMLNVNLAKKDGKIQDMSCLDLLAGSRKVTLSELVEMMVGVSAVRISNMDEFMKLWSQSGDDDFSKEFASLFDDTEPKQPGVLSRLWEAITSHKWMVLGAGVGVLGLLVGGWYAYSKFMKEDSEIPACGVYHGVSRPKQVIKLDADPAESQSTLEIAALVRKNLVQFGIGEKGGSVRWVMNALGIKDDWLLVPSHAYKFEPNYESLEFYFQRNGTYYSISAGNVLIHSLDVGFQDVVLMKVPTLPKFRDITEHFVKKKDLERAASRLATLVTSVGGNPMMISEGPLKIEDKATYAHKNEDGTVTDVTIDMAWRGRGDGCAGMCGGALISSNQSIQNAILGVHVAGGHGTMVAKVVTQEMLVNIEERKIESQRIMKVEFTQSSVNVVSKTLFKKTPFYKYIDENMINHPAVMPYQKDVEIDPMAVMLSKYDHAIVEEPYGYLDSVNYYANKILGKQFLYTENLTLEQAIMGVEGVDKLNMDSSPGFPYVSMGYTKEDLIWIEDDQFIGIHPILKTRLDFNLAMIDNGNQMDVVYMTCPKDELRPMEKVLQSKTRAIDACPVDFTIICRMFWGPAISYFQLNPGFHTGSAVGIDPDSDWNSLAETMLRFGDIGIDLDFSAYDASLSPFMIEHACGVLSYMSGIAAHQGRVLCSAICYSTHVLANLQYTVLGSMPSGSPCTSLLNTIVNNINLYYVLGKIFKKKPIFIGDKVRIICYGDDVMIVFARGLRIRNIERLGALLVREFEILGMTATSASKGVPSVVPVLDLTFLKRRFHLVVDKFRPAIAEKTIWSLIAWMRSRAELSVNVDTACWFAFMHGRSFFEHFKHQLDMYIKQEMLDFQVKSYEWYNLRFNALDFTRDLT</sequence>
<evidence type="ECO:0000256" key="7">
    <source>
        <dbReference type="ARBA" id="ARBA00004538"/>
    </source>
</evidence>
<keyword evidence="40" id="KW-1039">Host endosome</keyword>
<dbReference type="GO" id="GO:0044193">
    <property type="term" value="C:host cell mitochondrial outer membrane"/>
    <property type="evidence" value="ECO:0007669"/>
    <property type="project" value="UniProtKB-SubCell"/>
</dbReference>
<keyword evidence="18" id="KW-0167">Capsid protein</keyword>
<dbReference type="PROSITE" id="PS51218">
    <property type="entry name" value="SF3_HELICASE_2"/>
    <property type="match status" value="1"/>
</dbReference>
<comment type="function">
    <text evidence="51">Associates with and induces structural rearrangements of intracellular membranes. Displays RNA-binding activity.</text>
</comment>
<evidence type="ECO:0000256" key="26">
    <source>
        <dbReference type="ARBA" id="ARBA00022741"/>
    </source>
</evidence>
<comment type="similarity">
    <text evidence="9">Belongs to the picornaviridae polyprotein family.</text>
</comment>
<evidence type="ECO:0000256" key="23">
    <source>
        <dbReference type="ARBA" id="ARBA00022692"/>
    </source>
</evidence>
<evidence type="ECO:0000256" key="47">
    <source>
        <dbReference type="ARBA" id="ARBA00023280"/>
    </source>
</evidence>
<comment type="function">
    <text evidence="54">Functions as a viroporin. Affects membrane integrity and causes an increase in membrane permeability. Involved in host intracellular membrane rearrangements probably to give rise to the viral factories. Does not disrupt calcium homeostasis or glycoprotein trafficking. Antagonizes the innate immune response of the host by suppressing IFN-beta synthesis, which it achieves by interfering with the RIG-I/IFIH1 pathway.</text>
</comment>
<evidence type="ECO:0000256" key="40">
    <source>
        <dbReference type="ARBA" id="ARBA00023046"/>
    </source>
</evidence>
<keyword evidence="15" id="KW-1036">Host cytoplasmic vesicle</keyword>
<dbReference type="SUPFAM" id="SSF56672">
    <property type="entry name" value="DNA/RNA polymerases"/>
    <property type="match status" value="1"/>
</dbReference>
<evidence type="ECO:0000256" key="11">
    <source>
        <dbReference type="ARBA" id="ARBA00020107"/>
    </source>
</evidence>
<dbReference type="PROSITE" id="PS50507">
    <property type="entry name" value="RDRP_SSRNA_POS"/>
    <property type="match status" value="1"/>
</dbReference>
<evidence type="ECO:0000256" key="51">
    <source>
        <dbReference type="ARBA" id="ARBA00045341"/>
    </source>
</evidence>
<comment type="subunit">
    <text evidence="58">Homodimer. Monomer. Interacts with protein 3CD.</text>
</comment>
<dbReference type="InterPro" id="IPR043502">
    <property type="entry name" value="DNA/RNA_pol_sf"/>
</dbReference>
<dbReference type="InterPro" id="IPR049133">
    <property type="entry name" value="2B_soluble"/>
</dbReference>
<dbReference type="InterPro" id="IPR007094">
    <property type="entry name" value="RNA-dir_pol_PSvirus"/>
</dbReference>
<keyword evidence="36" id="KW-1047">Host mitochondrion outer membrane</keyword>
<comment type="function">
    <text evidence="52">May serve as membrane anchor to the 3AB and 3ABC precursors via its hydrophobic domain. May interact with RNA.</text>
</comment>
<evidence type="ECO:0000256" key="60">
    <source>
        <dbReference type="ARBA" id="ARBA00046699"/>
    </source>
</evidence>
<dbReference type="Pfam" id="PF12944">
    <property type="entry name" value="HAV_VP"/>
    <property type="match status" value="1"/>
</dbReference>
<keyword evidence="34" id="KW-0694">RNA-binding</keyword>
<evidence type="ECO:0000256" key="31">
    <source>
        <dbReference type="ARBA" id="ARBA00022840"/>
    </source>
</evidence>
<evidence type="ECO:0000256" key="22">
    <source>
        <dbReference type="ARBA" id="ARBA00022679"/>
    </source>
</evidence>
<dbReference type="InterPro" id="IPR009003">
    <property type="entry name" value="Peptidase_S1_PA"/>
</dbReference>
<dbReference type="Proteomes" id="UP001231864">
    <property type="component" value="Segment"/>
</dbReference>
<evidence type="ECO:0000256" key="68">
    <source>
        <dbReference type="ARBA" id="ARBA00048744"/>
    </source>
</evidence>
<dbReference type="GO" id="GO:0015267">
    <property type="term" value="F:channel activity"/>
    <property type="evidence" value="ECO:0007669"/>
    <property type="project" value="UniProtKB-KW"/>
</dbReference>
<dbReference type="Pfam" id="PF00910">
    <property type="entry name" value="RNA_helicase"/>
    <property type="match status" value="1"/>
</dbReference>
<keyword evidence="12" id="KW-0813">Transport</keyword>
<dbReference type="PROSITE" id="PS51874">
    <property type="entry name" value="PCV_3C_PRO"/>
    <property type="match status" value="1"/>
</dbReference>
<evidence type="ECO:0000256" key="27">
    <source>
        <dbReference type="ARBA" id="ARBA00022801"/>
    </source>
</evidence>
<comment type="function">
    <text evidence="3">VP0 precursor is a component of the immature procapsids.</text>
</comment>
<dbReference type="GO" id="GO:0017111">
    <property type="term" value="F:ribonucleoside triphosphate phosphatase activity"/>
    <property type="evidence" value="ECO:0007669"/>
    <property type="project" value="UniProtKB-EC"/>
</dbReference>
<evidence type="ECO:0000256" key="15">
    <source>
        <dbReference type="ARBA" id="ARBA00022488"/>
    </source>
</evidence>
<keyword evidence="14" id="KW-0696">RNA-directed RNA polymerase</keyword>
<dbReference type="GO" id="GO:0003968">
    <property type="term" value="F:RNA-directed RNA polymerase activity"/>
    <property type="evidence" value="ECO:0007669"/>
    <property type="project" value="UniProtKB-KW"/>
</dbReference>
<evidence type="ECO:0000256" key="18">
    <source>
        <dbReference type="ARBA" id="ARBA00022561"/>
    </source>
</evidence>
<dbReference type="Gene3D" id="1.20.960.20">
    <property type="match status" value="1"/>
</dbReference>
<keyword evidence="16" id="KW-0191">Covalent protein-RNA linkage</keyword>
<keyword evidence="29" id="KW-0347">Helicase</keyword>
<comment type="subunit">
    <text evidence="66">Interacts with capsid protein VP1. Interacts with capsid protein VP3.</text>
</comment>
<dbReference type="SUPFAM" id="SSF88633">
    <property type="entry name" value="Positive stranded ssRNA viruses"/>
    <property type="match status" value="3"/>
</dbReference>
<evidence type="ECO:0000256" key="39">
    <source>
        <dbReference type="ARBA" id="ARBA00023039"/>
    </source>
</evidence>
<keyword evidence="20" id="KW-1090">Inhibition of host innate immune response by virus</keyword>
<comment type="subunit">
    <text evidence="59">Interacts with protein 3AB.</text>
</comment>
<dbReference type="GO" id="GO:0034220">
    <property type="term" value="P:monoatomic ion transmembrane transport"/>
    <property type="evidence" value="ECO:0007669"/>
    <property type="project" value="UniProtKB-KW"/>
</dbReference>
<evidence type="ECO:0000256" key="49">
    <source>
        <dbReference type="ARBA" id="ARBA00023303"/>
    </source>
</evidence>
<evidence type="ECO:0000256" key="61">
    <source>
        <dbReference type="ARBA" id="ARBA00046745"/>
    </source>
</evidence>
<evidence type="ECO:0000256" key="59">
    <source>
        <dbReference type="ARBA" id="ARBA00046625"/>
    </source>
</evidence>
<evidence type="ECO:0000256" key="43">
    <source>
        <dbReference type="ARBA" id="ARBA00023147"/>
    </source>
</evidence>
<evidence type="ECO:0000256" key="54">
    <source>
        <dbReference type="ARBA" id="ARBA00045682"/>
    </source>
</evidence>
<evidence type="ECO:0000256" key="6">
    <source>
        <dbReference type="ARBA" id="ARBA00004328"/>
    </source>
</evidence>
<evidence type="ECO:0000256" key="13">
    <source>
        <dbReference type="ARBA" id="ARBA00022482"/>
    </source>
</evidence>
<evidence type="ECO:0000256" key="14">
    <source>
        <dbReference type="ARBA" id="ARBA00022484"/>
    </source>
</evidence>
<keyword evidence="21" id="KW-0645">Protease</keyword>
<reference evidence="72" key="2">
    <citation type="journal article" date="2018" name="J. Virol.">
        <title>A novel marsupial hepatitis A virus corroborates complex evolutionary patterns shaping the genus Hepatovirus.</title>
        <authorList>
            <person name="de Oliveira Carneiro I."/>
            <person name="Sander A.L."/>
            <person name="Silva N."/>
            <person name="Moreira-Soto A."/>
            <person name="Normann A."/>
            <person name="Flehmig B."/>
            <person name="Lukashev A.N."/>
            <person name="Dotzauer A."/>
            <person name="Wieseke N."/>
            <person name="Franke C.R."/>
            <person name="Drexler J.F."/>
        </authorList>
    </citation>
    <scope>NUCLEOTIDE SEQUENCE</scope>
</reference>
<comment type="subunit">
    <text evidence="64">Interacts with host ACBD3.</text>
</comment>
<comment type="subunit">
    <text evidence="65">Interacts with capsid protein VP1. Interacts with capsid protein VP2.</text>
</comment>
<keyword evidence="33" id="KW-1043">Host membrane</keyword>
<keyword evidence="43" id="KW-1045">Host mitochondrion</keyword>
<dbReference type="GO" id="GO:0006351">
    <property type="term" value="P:DNA-templated transcription"/>
    <property type="evidence" value="ECO:0007669"/>
    <property type="project" value="InterPro"/>
</dbReference>
<evidence type="ECO:0000256" key="41">
    <source>
        <dbReference type="ARBA" id="ARBA00023065"/>
    </source>
</evidence>
<keyword evidence="32" id="KW-0946">Virion</keyword>
<evidence type="ECO:0000256" key="3">
    <source>
        <dbReference type="ARBA" id="ARBA00003724"/>
    </source>
</evidence>
<keyword evidence="19" id="KW-0945">Host-virus interaction</keyword>
<dbReference type="SUPFAM" id="SSF50494">
    <property type="entry name" value="Trypsin-like serine proteases"/>
    <property type="match status" value="1"/>
</dbReference>
<dbReference type="GO" id="GO:0003723">
    <property type="term" value="F:RNA binding"/>
    <property type="evidence" value="ECO:0007669"/>
    <property type="project" value="UniProtKB-KW"/>
</dbReference>
<comment type="subunit">
    <text evidence="61">Homopentamer. Homooligomer.</text>
</comment>
<evidence type="ECO:0000256" key="2">
    <source>
        <dbReference type="ARBA" id="ARBA00002133"/>
    </source>
</evidence>
<comment type="function">
    <text evidence="50">Interacts with the 3CD precursor and with RNA structures found at both the 5'- and 3'-termini of the viral genome. Since the 3AB precursor contains the hydrophobic domain 3A, it probably anchors the whole viral replicase complex to intracellular membranes on which viral RNA synthesis occurs.</text>
</comment>
<dbReference type="Pfam" id="PF00680">
    <property type="entry name" value="RdRP_1"/>
    <property type="match status" value="1"/>
</dbReference>
<proteinExistence type="inferred from homology"/>
<keyword evidence="13" id="KW-1113">Inhibition of host RLR pathway by virus</keyword>
<keyword evidence="24" id="KW-0548">Nucleotidyltransferase</keyword>
<keyword evidence="30" id="KW-0788">Thiol protease</keyword>
<dbReference type="GO" id="GO:0072494">
    <property type="term" value="C:host multivesicular body"/>
    <property type="evidence" value="ECO:0007669"/>
    <property type="project" value="UniProtKB-SubCell"/>
</dbReference>
<evidence type="ECO:0000256" key="46">
    <source>
        <dbReference type="ARBA" id="ARBA00023258"/>
    </source>
</evidence>
<evidence type="ECO:0000256" key="28">
    <source>
        <dbReference type="ARBA" id="ARBA00022804"/>
    </source>
</evidence>
<dbReference type="GO" id="GO:0046718">
    <property type="term" value="P:symbiont entry into host cell"/>
    <property type="evidence" value="ECO:0007669"/>
    <property type="project" value="UniProtKB-KW"/>
</dbReference>
<feature type="domain" description="Peptidase C3" evidence="71">
    <location>
        <begin position="1514"/>
        <end position="1728"/>
    </location>
</feature>
<evidence type="ECO:0000256" key="36">
    <source>
        <dbReference type="ARBA" id="ARBA00022983"/>
    </source>
</evidence>
<evidence type="ECO:0000256" key="17">
    <source>
        <dbReference type="ARBA" id="ARBA00022553"/>
    </source>
</evidence>
<dbReference type="InterPro" id="IPR024354">
    <property type="entry name" value="Hepatitis_A_VP1-2A"/>
</dbReference>
<evidence type="ECO:0000259" key="71">
    <source>
        <dbReference type="PROSITE" id="PS51874"/>
    </source>
</evidence>
<evidence type="ECO:0000256" key="50">
    <source>
        <dbReference type="ARBA" id="ARBA00045195"/>
    </source>
</evidence>
<dbReference type="InterPro" id="IPR033703">
    <property type="entry name" value="Rhv-like"/>
</dbReference>
<keyword evidence="48" id="KW-1160">Virus entry into host cell</keyword>
<protein>
    <recommendedName>
        <fullName evidence="11">Genome polyprotein</fullName>
    </recommendedName>
</protein>
<evidence type="ECO:0000256" key="5">
    <source>
        <dbReference type="ARBA" id="ARBA00004295"/>
    </source>
</evidence>
<evidence type="ECO:0000256" key="8">
    <source>
        <dbReference type="ARBA" id="ARBA00004560"/>
    </source>
</evidence>
<evidence type="ECO:0000256" key="35">
    <source>
        <dbReference type="ARBA" id="ARBA00022953"/>
    </source>
</evidence>
<dbReference type="InterPro" id="IPR043504">
    <property type="entry name" value="Peptidase_S1_PA_chymotrypsin"/>
</dbReference>
<evidence type="ECO:0000256" key="65">
    <source>
        <dbReference type="ARBA" id="ARBA00047163"/>
    </source>
</evidence>
<name>A0A2S1ZDM5_9PICO</name>
<comment type="subunit">
    <text evidence="63">Interacts with capsid protein VP2. Interacts with capsid protein VP3.</text>
</comment>
<keyword evidence="42" id="KW-0472">Membrane</keyword>